<feature type="chain" id="PRO_5012339200" evidence="5">
    <location>
        <begin position="16"/>
        <end position="190"/>
    </location>
</feature>
<dbReference type="Gene3D" id="4.10.410.10">
    <property type="entry name" value="Pancreatic trypsin inhibitor Kunitz domain"/>
    <property type="match status" value="1"/>
</dbReference>
<keyword evidence="8" id="KW-1185">Reference proteome</keyword>
<dbReference type="GO" id="GO:0004867">
    <property type="term" value="F:serine-type endopeptidase inhibitor activity"/>
    <property type="evidence" value="ECO:0007669"/>
    <property type="project" value="InterPro"/>
</dbReference>
<feature type="non-terminal residue" evidence="7">
    <location>
        <position position="190"/>
    </location>
</feature>
<evidence type="ECO:0000259" key="6">
    <source>
        <dbReference type="PROSITE" id="PS50279"/>
    </source>
</evidence>
<dbReference type="Pfam" id="PF00014">
    <property type="entry name" value="Kunitz_BPTI"/>
    <property type="match status" value="1"/>
</dbReference>
<dbReference type="InterPro" id="IPR002223">
    <property type="entry name" value="Kunitz_BPTI"/>
</dbReference>
<evidence type="ECO:0000313" key="7">
    <source>
        <dbReference type="EMBL" id="KFM65456.1"/>
    </source>
</evidence>
<dbReference type="InterPro" id="IPR036880">
    <property type="entry name" value="Kunitz_BPTI_sf"/>
</dbReference>
<comment type="similarity">
    <text evidence="1">Belongs to the serine protease inhibitor-like (TIL domain-containing) family.</text>
</comment>
<evidence type="ECO:0000256" key="4">
    <source>
        <dbReference type="ARBA" id="ARBA00023157"/>
    </source>
</evidence>
<dbReference type="InterPro" id="IPR020901">
    <property type="entry name" value="Prtase_inh_Kunz-CS"/>
</dbReference>
<gene>
    <name evidence="7" type="ORF">X975_21696</name>
</gene>
<dbReference type="CDD" id="cd19941">
    <property type="entry name" value="TIL"/>
    <property type="match status" value="2"/>
</dbReference>
<dbReference type="PANTHER" id="PTHR23259">
    <property type="entry name" value="RIDDLE"/>
    <property type="match status" value="1"/>
</dbReference>
<feature type="signal peptide" evidence="5">
    <location>
        <begin position="1"/>
        <end position="15"/>
    </location>
</feature>
<dbReference type="AlphaFoldDB" id="A0A087TK17"/>
<dbReference type="PROSITE" id="PS50279">
    <property type="entry name" value="BPTI_KUNITZ_2"/>
    <property type="match status" value="1"/>
</dbReference>
<protein>
    <submittedName>
        <fullName evidence="7">Kunitz/BPTI-like toxin</fullName>
    </submittedName>
</protein>
<dbReference type="InterPro" id="IPR051368">
    <property type="entry name" value="SerProtInhib-TIL_Domain"/>
</dbReference>
<dbReference type="InterPro" id="IPR002919">
    <property type="entry name" value="TIL_dom"/>
</dbReference>
<evidence type="ECO:0000256" key="1">
    <source>
        <dbReference type="ARBA" id="ARBA00007611"/>
    </source>
</evidence>
<evidence type="ECO:0000313" key="8">
    <source>
        <dbReference type="Proteomes" id="UP000054359"/>
    </source>
</evidence>
<dbReference type="Pfam" id="PF01826">
    <property type="entry name" value="TIL"/>
    <property type="match status" value="2"/>
</dbReference>
<dbReference type="SUPFAM" id="SSF57567">
    <property type="entry name" value="Serine protease inhibitors"/>
    <property type="match status" value="2"/>
</dbReference>
<dbReference type="PANTHER" id="PTHR23259:SF70">
    <property type="entry name" value="ACCESSORY GLAND PROTEIN ACP62F-RELATED"/>
    <property type="match status" value="1"/>
</dbReference>
<evidence type="ECO:0000256" key="2">
    <source>
        <dbReference type="ARBA" id="ARBA00022690"/>
    </source>
</evidence>
<dbReference type="CDD" id="cd00109">
    <property type="entry name" value="Kunitz-type"/>
    <property type="match status" value="1"/>
</dbReference>
<organism evidence="7 8">
    <name type="scientific">Stegodyphus mimosarum</name>
    <name type="common">African social velvet spider</name>
    <dbReference type="NCBI Taxonomy" id="407821"/>
    <lineage>
        <taxon>Eukaryota</taxon>
        <taxon>Metazoa</taxon>
        <taxon>Ecdysozoa</taxon>
        <taxon>Arthropoda</taxon>
        <taxon>Chelicerata</taxon>
        <taxon>Arachnida</taxon>
        <taxon>Araneae</taxon>
        <taxon>Araneomorphae</taxon>
        <taxon>Entelegynae</taxon>
        <taxon>Eresoidea</taxon>
        <taxon>Eresidae</taxon>
        <taxon>Stegodyphus</taxon>
    </lineage>
</organism>
<keyword evidence="4" id="KW-1015">Disulfide bond</keyword>
<keyword evidence="2" id="KW-0646">Protease inhibitor</keyword>
<dbReference type="SMART" id="SM00131">
    <property type="entry name" value="KU"/>
    <property type="match status" value="1"/>
</dbReference>
<dbReference type="FunFam" id="2.10.25.10:FF:000055">
    <property type="entry name" value="alpha-tectorin isoform X1"/>
    <property type="match status" value="2"/>
</dbReference>
<dbReference type="EMBL" id="KK115573">
    <property type="protein sequence ID" value="KFM65456.1"/>
    <property type="molecule type" value="Genomic_DNA"/>
</dbReference>
<dbReference type="Proteomes" id="UP000054359">
    <property type="component" value="Unassembled WGS sequence"/>
</dbReference>
<dbReference type="PRINTS" id="PR00759">
    <property type="entry name" value="BASICPTASE"/>
</dbReference>
<proteinExistence type="inferred from homology"/>
<name>A0A087TK17_STEMI</name>
<dbReference type="OMA" id="SGCIRRQ"/>
<dbReference type="PROSITE" id="PS00280">
    <property type="entry name" value="BPTI_KUNITZ_1"/>
    <property type="match status" value="1"/>
</dbReference>
<evidence type="ECO:0000256" key="5">
    <source>
        <dbReference type="SAM" id="SignalP"/>
    </source>
</evidence>
<feature type="domain" description="BPTI/Kunitz inhibitor" evidence="6">
    <location>
        <begin position="138"/>
        <end position="188"/>
    </location>
</feature>
<sequence>MKTFILLCIFTAAVANQDVCPENEHFKQCGTACPSTCQNYDDFPRPCVPMCVAGCFCNEGLVRNENNICVTPQSCPSRCPENEHFEQCGTSCPSTCDNFNDSERICVMMCFRGCFCNQGLVRNENNLCVTPEDCPSACQQPKQSGPCTATIHRFYFNNETRQCEEFIYGGCYGNRNRFLTKTECEAECID</sequence>
<keyword evidence="5" id="KW-0732">Signal</keyword>
<reference evidence="7 8" key="1">
    <citation type="submission" date="2013-11" db="EMBL/GenBank/DDBJ databases">
        <title>Genome sequencing of Stegodyphus mimosarum.</title>
        <authorList>
            <person name="Bechsgaard J."/>
        </authorList>
    </citation>
    <scope>NUCLEOTIDE SEQUENCE [LARGE SCALE GENOMIC DNA]</scope>
</reference>
<dbReference type="OrthoDB" id="6413845at2759"/>
<accession>A0A087TK17</accession>
<evidence type="ECO:0000256" key="3">
    <source>
        <dbReference type="ARBA" id="ARBA00022737"/>
    </source>
</evidence>
<dbReference type="InterPro" id="IPR036084">
    <property type="entry name" value="Ser_inhib-like_sf"/>
</dbReference>
<dbReference type="STRING" id="407821.A0A087TK17"/>
<dbReference type="Gene3D" id="2.10.25.10">
    <property type="entry name" value="Laminin"/>
    <property type="match status" value="2"/>
</dbReference>
<keyword evidence="3" id="KW-0677">Repeat</keyword>
<dbReference type="FunFam" id="4.10.410.10:FF:000021">
    <property type="entry name" value="Serine protease inhibitor, putative"/>
    <property type="match status" value="1"/>
</dbReference>
<dbReference type="SUPFAM" id="SSF57362">
    <property type="entry name" value="BPTI-like"/>
    <property type="match status" value="1"/>
</dbReference>